<dbReference type="GO" id="GO:0005524">
    <property type="term" value="F:ATP binding"/>
    <property type="evidence" value="ECO:0007669"/>
    <property type="project" value="InterPro"/>
</dbReference>
<feature type="domain" description="Helicase ATP-binding" evidence="2">
    <location>
        <begin position="285"/>
        <end position="455"/>
    </location>
</feature>
<sequence>MLKTCDWSLDRDYKTGTENEPLQFYLEGLANSSEFHLLLGYFSSAAIHLLSIGFATFISKGGKMRMVINHFLSEKDKEVVEKGLHNDVANKVFDLTDVVSLGQVFDAYDSHFFECVAYLIAAKRIEIKIIRPKNSKGIAHYKSGVFSDGVNSVGYIASCNFTMFGLSENLEELEAFLSWEDVRSNTLINKQLKVIDDFFTEKDMDVDYLAVKDIEVAIRNQFGNKSLDELIVQEEELVKKKTGLAANKKLKQTIGKLRSDIDRIKKSPRFPGTEGPRDYQVQAYENWLNNSRQGIFAMATGTGKTITSLNCLLQEYRKSENQIYHALILVPTITLVEQWEKEVRALNFQEVYKISSKVDWQTTVSTLLSSAKRIPLSFVIICTYSSFVKEKFQSMVPYLPDDTLFIADEGHNLASPLVKEKLRGFPLVKRIGLSATPKRIYDVEGTAEMEQFFSDEEPYTFAFSMEKAIRDGVLCQYYYYPHIISLTADEMTEYKEISEQLAKLSGFSQGNTDKQGIIERLLLKRKRIIHKAENKLPATTRILRDQFEEKGHLKYTFVYVPEGETLEITEAGEESVQENIKLINQYTREIAKIDDSILVNQFVSGMQDRGEMLAQFQKGDIDVIASMKCLDEGVDIPRAETAVFCSSTGNPRQFIQRRGRILRKHPDKTDAIIHDLVVVPDYEQEREGSDTYKLERSLVRKELERVMYFASLSKNPYDTEDVFNDVCAYYNLNIYTIQTELATV</sequence>
<dbReference type="PANTHER" id="PTHR47396">
    <property type="entry name" value="TYPE I RESTRICTION ENZYME ECOKI R PROTEIN"/>
    <property type="match status" value="1"/>
</dbReference>
<keyword evidence="4" id="KW-0547">Nucleotide-binding</keyword>
<organism evidence="4 5">
    <name type="scientific">Filimonas lacunae</name>
    <dbReference type="NCBI Taxonomy" id="477680"/>
    <lineage>
        <taxon>Bacteria</taxon>
        <taxon>Pseudomonadati</taxon>
        <taxon>Bacteroidota</taxon>
        <taxon>Chitinophagia</taxon>
        <taxon>Chitinophagales</taxon>
        <taxon>Chitinophagaceae</taxon>
        <taxon>Filimonas</taxon>
    </lineage>
</organism>
<evidence type="ECO:0000259" key="3">
    <source>
        <dbReference type="PROSITE" id="PS51194"/>
    </source>
</evidence>
<dbReference type="GO" id="GO:0004386">
    <property type="term" value="F:helicase activity"/>
    <property type="evidence" value="ECO:0007669"/>
    <property type="project" value="UniProtKB-KW"/>
</dbReference>
<dbReference type="InterPro" id="IPR050742">
    <property type="entry name" value="Helicase_Restrict-Modif_Enz"/>
</dbReference>
<evidence type="ECO:0000313" key="4">
    <source>
        <dbReference type="EMBL" id="SIT03890.1"/>
    </source>
</evidence>
<dbReference type="AlphaFoldDB" id="A0A173MJ91"/>
<dbReference type="PANTHER" id="PTHR47396:SF1">
    <property type="entry name" value="ATP-DEPENDENT HELICASE IRC3-RELATED"/>
    <property type="match status" value="1"/>
</dbReference>
<dbReference type="InterPro" id="IPR006935">
    <property type="entry name" value="Helicase/UvrB_N"/>
</dbReference>
<dbReference type="PROSITE" id="PS51194">
    <property type="entry name" value="HELICASE_CTER"/>
    <property type="match status" value="1"/>
</dbReference>
<evidence type="ECO:0000259" key="2">
    <source>
        <dbReference type="PROSITE" id="PS51192"/>
    </source>
</evidence>
<dbReference type="InterPro" id="IPR014001">
    <property type="entry name" value="Helicase_ATP-bd"/>
</dbReference>
<gene>
    <name evidence="4" type="ORF">SAMN05421788_10362</name>
</gene>
<keyword evidence="4" id="KW-0378">Hydrolase</keyword>
<dbReference type="InterPro" id="IPR027417">
    <property type="entry name" value="P-loop_NTPase"/>
</dbReference>
<keyword evidence="1" id="KW-1133">Transmembrane helix</keyword>
<dbReference type="STRING" id="477680.SAMN05421788_10362"/>
<dbReference type="SMART" id="SM00487">
    <property type="entry name" value="DEXDc"/>
    <property type="match status" value="1"/>
</dbReference>
<feature type="domain" description="Helicase C-terminal" evidence="3">
    <location>
        <begin position="552"/>
        <end position="707"/>
    </location>
</feature>
<dbReference type="GO" id="GO:0005829">
    <property type="term" value="C:cytosol"/>
    <property type="evidence" value="ECO:0007669"/>
    <property type="project" value="TreeGrafter"/>
</dbReference>
<evidence type="ECO:0000256" key="1">
    <source>
        <dbReference type="SAM" id="Phobius"/>
    </source>
</evidence>
<dbReference type="GO" id="GO:0003677">
    <property type="term" value="F:DNA binding"/>
    <property type="evidence" value="ECO:0007669"/>
    <property type="project" value="InterPro"/>
</dbReference>
<dbReference type="Pfam" id="PF00271">
    <property type="entry name" value="Helicase_C"/>
    <property type="match status" value="1"/>
</dbReference>
<reference evidence="5" key="1">
    <citation type="submission" date="2017-01" db="EMBL/GenBank/DDBJ databases">
        <authorList>
            <person name="Varghese N."/>
            <person name="Submissions S."/>
        </authorList>
    </citation>
    <scope>NUCLEOTIDE SEQUENCE [LARGE SCALE GENOMIC DNA]</scope>
    <source>
        <strain evidence="5">DSM 21054</strain>
    </source>
</reference>
<name>A0A173MJ91_9BACT</name>
<dbReference type="InterPro" id="IPR001650">
    <property type="entry name" value="Helicase_C-like"/>
</dbReference>
<dbReference type="RefSeq" id="WP_076378662.1">
    <property type="nucleotide sequence ID" value="NZ_AP017422.1"/>
</dbReference>
<dbReference type="EMBL" id="FTOR01000003">
    <property type="protein sequence ID" value="SIT03890.1"/>
    <property type="molecule type" value="Genomic_DNA"/>
</dbReference>
<keyword evidence="5" id="KW-1185">Reference proteome</keyword>
<dbReference type="SUPFAM" id="SSF52540">
    <property type="entry name" value="P-loop containing nucleoside triphosphate hydrolases"/>
    <property type="match status" value="1"/>
</dbReference>
<feature type="transmembrane region" description="Helical" evidence="1">
    <location>
        <begin position="35"/>
        <end position="58"/>
    </location>
</feature>
<dbReference type="PROSITE" id="PS51192">
    <property type="entry name" value="HELICASE_ATP_BIND_1"/>
    <property type="match status" value="1"/>
</dbReference>
<dbReference type="Proteomes" id="UP000186917">
    <property type="component" value="Unassembled WGS sequence"/>
</dbReference>
<evidence type="ECO:0000313" key="5">
    <source>
        <dbReference type="Proteomes" id="UP000186917"/>
    </source>
</evidence>
<protein>
    <submittedName>
        <fullName evidence="4">Superfamily II DNA or RNA helicase</fullName>
    </submittedName>
</protein>
<dbReference type="OrthoDB" id="9759819at2"/>
<dbReference type="Pfam" id="PF04851">
    <property type="entry name" value="ResIII"/>
    <property type="match status" value="1"/>
</dbReference>
<keyword evidence="1" id="KW-0812">Transmembrane</keyword>
<dbReference type="SMART" id="SM00490">
    <property type="entry name" value="HELICc"/>
    <property type="match status" value="1"/>
</dbReference>
<accession>A0A173MJ91</accession>
<keyword evidence="4" id="KW-0067">ATP-binding</keyword>
<keyword evidence="4" id="KW-0347">Helicase</keyword>
<proteinExistence type="predicted"/>
<dbReference type="KEGG" id="fln:FLA_3743"/>
<keyword evidence="1" id="KW-0472">Membrane</keyword>
<dbReference type="Gene3D" id="3.40.50.300">
    <property type="entry name" value="P-loop containing nucleotide triphosphate hydrolases"/>
    <property type="match status" value="2"/>
</dbReference>
<dbReference type="GO" id="GO:0016787">
    <property type="term" value="F:hydrolase activity"/>
    <property type="evidence" value="ECO:0007669"/>
    <property type="project" value="InterPro"/>
</dbReference>